<evidence type="ECO:0000313" key="2">
    <source>
        <dbReference type="Proteomes" id="UP001220256"/>
    </source>
</evidence>
<accession>A0ABQ8WTN7</accession>
<dbReference type="Proteomes" id="UP001220256">
    <property type="component" value="Unassembled WGS sequence"/>
</dbReference>
<proteinExistence type="predicted"/>
<sequence>MLYNIASGLSTTSEVSRPRTAKKRDLALLSSLLPHLRVSVRRCDVDVAARSNIVCDGRWSQQVLALALALALTPLLKASVLWDVPGWTIYDWSNSIAGPRDHSLLDDKRRPLWPLCLTTDLVGFEYLGPRVI</sequence>
<dbReference type="EMBL" id="JAPVEB010000001">
    <property type="protein sequence ID" value="KAJ5282339.1"/>
    <property type="molecule type" value="Genomic_DNA"/>
</dbReference>
<comment type="caution">
    <text evidence="1">The sequence shown here is derived from an EMBL/GenBank/DDBJ whole genome shotgun (WGS) entry which is preliminary data.</text>
</comment>
<reference evidence="1 2" key="1">
    <citation type="journal article" date="2023" name="IMA Fungus">
        <title>Comparative genomic study of the Penicillium genus elucidates a diverse pangenome and 15 lateral gene transfer events.</title>
        <authorList>
            <person name="Petersen C."/>
            <person name="Sorensen T."/>
            <person name="Nielsen M.R."/>
            <person name="Sondergaard T.E."/>
            <person name="Sorensen J.L."/>
            <person name="Fitzpatrick D.A."/>
            <person name="Frisvad J.C."/>
            <person name="Nielsen K.L."/>
        </authorList>
    </citation>
    <scope>NUCLEOTIDE SEQUENCE [LARGE SCALE GENOMIC DNA]</scope>
    <source>
        <strain evidence="1 2">IBT 3361</strain>
    </source>
</reference>
<organism evidence="1 2">
    <name type="scientific">Penicillium chrysogenum</name>
    <name type="common">Penicillium notatum</name>
    <dbReference type="NCBI Taxonomy" id="5076"/>
    <lineage>
        <taxon>Eukaryota</taxon>
        <taxon>Fungi</taxon>
        <taxon>Dikarya</taxon>
        <taxon>Ascomycota</taxon>
        <taxon>Pezizomycotina</taxon>
        <taxon>Eurotiomycetes</taxon>
        <taxon>Eurotiomycetidae</taxon>
        <taxon>Eurotiales</taxon>
        <taxon>Aspergillaceae</taxon>
        <taxon>Penicillium</taxon>
        <taxon>Penicillium chrysogenum species complex</taxon>
    </lineage>
</organism>
<gene>
    <name evidence="1" type="ORF">N7505_000319</name>
</gene>
<protein>
    <submittedName>
        <fullName evidence="1">Uncharacterized protein</fullName>
    </submittedName>
</protein>
<evidence type="ECO:0000313" key="1">
    <source>
        <dbReference type="EMBL" id="KAJ5282339.1"/>
    </source>
</evidence>
<keyword evidence="2" id="KW-1185">Reference proteome</keyword>
<name>A0ABQ8WTN7_PENCH</name>